<feature type="domain" description="M23ase beta-sheet core" evidence="3">
    <location>
        <begin position="273"/>
        <end position="367"/>
    </location>
</feature>
<reference evidence="4 5" key="1">
    <citation type="submission" date="2018-03" db="EMBL/GenBank/DDBJ databases">
        <title>Genomic Encyclopedia of Archaeal and Bacterial Type Strains, Phase II (KMG-II): from individual species to whole genera.</title>
        <authorList>
            <person name="Goeker M."/>
        </authorList>
    </citation>
    <scope>NUCLEOTIDE SEQUENCE [LARGE SCALE GENOMIC DNA]</scope>
    <source>
        <strain evidence="4 5">DSM 44720</strain>
    </source>
</reference>
<dbReference type="InterPro" id="IPR050570">
    <property type="entry name" value="Cell_wall_metabolism_enzyme"/>
</dbReference>
<protein>
    <submittedName>
        <fullName evidence="4">Peptidase M23-like protein</fullName>
    </submittedName>
</protein>
<keyword evidence="1" id="KW-0732">Signal</keyword>
<dbReference type="GO" id="GO:0004222">
    <property type="term" value="F:metalloendopeptidase activity"/>
    <property type="evidence" value="ECO:0007669"/>
    <property type="project" value="TreeGrafter"/>
</dbReference>
<gene>
    <name evidence="4" type="ORF">CLV43_104487</name>
</gene>
<evidence type="ECO:0000313" key="4">
    <source>
        <dbReference type="EMBL" id="PRY42652.1"/>
    </source>
</evidence>
<sequence length="527" mass="54599">MSGGVCRVCLGGCRSAGWCCRSGGCRFAGLAGGQPGGARGWWGLAGWWSGLGRYLAGRARSWVGGTHRRCPHSRQRHSARLGHLDEPVSSRASGVSKWRALAGCGDSLGDTTAPDECVTGPVVRAGVTRVHGTGFTRRDHPAGWACDCAGGGQAVSPGRMASLRAARSTRRAGARLGGWCGRVVALHRCLRVARRGHAGVRCGGAVLRRMAGLGGWRVWVVALVGVLVGVVGVGAADGVDGVDGVGGRFGWPFGVPHPVVRGFSAPASPYGPGHRGVDLGGVVGEAVFAAGDGTVVFAGAVGGRSVVSVGHGGGLRTTYEPVEPVVRAGSAVRRGERIGTLVAGHEGCPRPACLHWGARRGVDYVNPLRLVTGGRVRLLPVTPTDNAEYGGARSRRAEFVVGRSGNARELSVAIVHSGLGVREFLPGDNRLECAGTPPAIRDPPDGGTGQDNPSTGRRSDRGGRCWAQVSPRPEFGVPAAGVLAGGQSVCSLSLVRRRSTARVWSWQTRDSVTPRTLPISARVRFSK</sequence>
<dbReference type="PANTHER" id="PTHR21666">
    <property type="entry name" value="PEPTIDASE-RELATED"/>
    <property type="match status" value="1"/>
</dbReference>
<feature type="region of interest" description="Disordered" evidence="2">
    <location>
        <begin position="433"/>
        <end position="466"/>
    </location>
</feature>
<dbReference type="InterPro" id="IPR016047">
    <property type="entry name" value="M23ase_b-sheet_dom"/>
</dbReference>
<dbReference type="Gene3D" id="2.70.70.10">
    <property type="entry name" value="Glucose Permease (Domain IIA)"/>
    <property type="match status" value="1"/>
</dbReference>
<dbReference type="PANTHER" id="PTHR21666:SF289">
    <property type="entry name" value="L-ALA--D-GLU ENDOPEPTIDASE"/>
    <property type="match status" value="1"/>
</dbReference>
<dbReference type="AlphaFoldDB" id="A0A2T0TAF3"/>
<name>A0A2T0TAF3_9PSEU</name>
<keyword evidence="5" id="KW-1185">Reference proteome</keyword>
<proteinExistence type="predicted"/>
<evidence type="ECO:0000259" key="3">
    <source>
        <dbReference type="Pfam" id="PF01551"/>
    </source>
</evidence>
<dbReference type="EMBL" id="PVTF01000004">
    <property type="protein sequence ID" value="PRY42652.1"/>
    <property type="molecule type" value="Genomic_DNA"/>
</dbReference>
<evidence type="ECO:0000256" key="1">
    <source>
        <dbReference type="ARBA" id="ARBA00022729"/>
    </source>
</evidence>
<dbReference type="Pfam" id="PF01551">
    <property type="entry name" value="Peptidase_M23"/>
    <property type="match status" value="1"/>
</dbReference>
<dbReference type="Proteomes" id="UP000239494">
    <property type="component" value="Unassembled WGS sequence"/>
</dbReference>
<organism evidence="4 5">
    <name type="scientific">Umezawaea tangerina</name>
    <dbReference type="NCBI Taxonomy" id="84725"/>
    <lineage>
        <taxon>Bacteria</taxon>
        <taxon>Bacillati</taxon>
        <taxon>Actinomycetota</taxon>
        <taxon>Actinomycetes</taxon>
        <taxon>Pseudonocardiales</taxon>
        <taxon>Pseudonocardiaceae</taxon>
        <taxon>Umezawaea</taxon>
    </lineage>
</organism>
<evidence type="ECO:0000256" key="2">
    <source>
        <dbReference type="SAM" id="MobiDB-lite"/>
    </source>
</evidence>
<comment type="caution">
    <text evidence="4">The sequence shown here is derived from an EMBL/GenBank/DDBJ whole genome shotgun (WGS) entry which is preliminary data.</text>
</comment>
<dbReference type="InterPro" id="IPR011055">
    <property type="entry name" value="Dup_hybrid_motif"/>
</dbReference>
<accession>A0A2T0TAF3</accession>
<evidence type="ECO:0000313" key="5">
    <source>
        <dbReference type="Proteomes" id="UP000239494"/>
    </source>
</evidence>
<dbReference type="CDD" id="cd12797">
    <property type="entry name" value="M23_peptidase"/>
    <property type="match status" value="1"/>
</dbReference>
<dbReference type="SUPFAM" id="SSF51261">
    <property type="entry name" value="Duplicated hybrid motif"/>
    <property type="match status" value="1"/>
</dbReference>